<dbReference type="EMBL" id="CM056744">
    <property type="protein sequence ID" value="KAJ8668380.1"/>
    <property type="molecule type" value="Genomic_DNA"/>
</dbReference>
<dbReference type="Proteomes" id="UP001239111">
    <property type="component" value="Chromosome 4"/>
</dbReference>
<accession>A0ACC2NB27</accession>
<reference evidence="1" key="1">
    <citation type="submission" date="2023-04" db="EMBL/GenBank/DDBJ databases">
        <title>A chromosome-level genome assembly of the parasitoid wasp Eretmocerus hayati.</title>
        <authorList>
            <person name="Zhong Y."/>
            <person name="Liu S."/>
            <person name="Liu Y."/>
        </authorList>
    </citation>
    <scope>NUCLEOTIDE SEQUENCE</scope>
    <source>
        <strain evidence="1">ZJU_SS_LIU_2023</strain>
    </source>
</reference>
<gene>
    <name evidence="1" type="ORF">QAD02_010043</name>
</gene>
<proteinExistence type="predicted"/>
<name>A0ACC2NB27_9HYME</name>
<organism evidence="1 2">
    <name type="scientific">Eretmocerus hayati</name>
    <dbReference type="NCBI Taxonomy" id="131215"/>
    <lineage>
        <taxon>Eukaryota</taxon>
        <taxon>Metazoa</taxon>
        <taxon>Ecdysozoa</taxon>
        <taxon>Arthropoda</taxon>
        <taxon>Hexapoda</taxon>
        <taxon>Insecta</taxon>
        <taxon>Pterygota</taxon>
        <taxon>Neoptera</taxon>
        <taxon>Endopterygota</taxon>
        <taxon>Hymenoptera</taxon>
        <taxon>Apocrita</taxon>
        <taxon>Proctotrupomorpha</taxon>
        <taxon>Chalcidoidea</taxon>
        <taxon>Aphelinidae</taxon>
        <taxon>Aphelininae</taxon>
        <taxon>Eretmocerus</taxon>
    </lineage>
</organism>
<sequence length="1281" mass="143288">MRGIKTAPMNRKRLPTEPLLEEYKFVPFIGGDEMYKEDIVRTVCQIVHENHHGYILEVAELIDETMQTSLVDTISHSFSKAFREIVGSKIHMSVITSLNAHEDEVSTDKFKIVHPDDLKTMKNLSIAIGSRLFEPDQAHNLQLLISKLEPRGFLVAKECNNHQDVRTAALTAGLDIILGKTCGKDTLILARKKEIPNYDISIVQVENDNFKWVEEMRSRMLEIRDRKDTKTSRVLLISENDFDSGLLGLVTCLNRELGNEVIRGVLIQDPDAPKFSIQNPFYAEHLAKDLKLSVLRKNGVWGTYRHLPLSQVQMSKVDHVFAEQRFPGDLSSFCWRQGPIDGVSDPTSLVRVIYSSINFKDIMLATNKLPREYFDKNGNLQKSHIGFEFSGYDANGEKIMGISKTTSFSNLLPADTVLTIPVPKSWSLEDAATVFTVYATAYYALYIRGGLRKKDKVLIHAGSGGVGQAAIVLCLHEGCEVFTTVGTPEKRKFIRDVFPQIQDDHIGDSRSTKFKEMIMKQTNDYGVDVVLNSLAEEKLIASMECVATGGRFLEIGKYDFVVNNKLGMEVFLKDISFHGVMLDSFIYESEENMITIRRYLLDGIQSGVVQPIKRTVFPRADIEAAFRYMAAGKHIGKVILKVQDDEEPSACTPIEATSRYYCMQDKSYVILGGLGGVGLELVDWLIQRGAKNVVISSRSGIKTGYQKLKLRKWEMNGARILIINGKDASRYEDCKFILEAATQFAFVDGIFNLAAVTKDAIWENQTPESFRDVLQSKAETTKNLDTLSRITCPKLRHFVVFSSTISGKGHVGTSNYGMANSVIERICERRASENLPALAIQWGPIKDVGLFSDLYESGKDRLAEFGYVMQKIPSVFEELDKFLNQSKPVVSCMILSEKKFSASTTVTPFETVMNILGISSTAGMSLSTPLSETGMDSILAVEAIQALEEVHGISITMAELRSLTIKDSQEMSGNKAIRGRTLADSKFMQANQADPIHLQLKNILSGLQFSEIERAQQFVALNEIEGREVFLISGLVGFSSDFGILKECLEVPAVCLQLRFDSTDSLRDMAEQFVQHVSERSEPKKEFLLVGYAFGALVAIELARLLELAGLHGKLLLIDGAPKYLKRSILMDAQSFTVEDLENYILVHLINILSPESNSQFVEVLKGRNEWNDKLQAFLYYSSGSKLNLSNESQKYMVRALIARCKAVLDYDKSSSPRVKVPITLIKPTITSIQFPEEDYGLSEITEGPIRILYADGDHASMLKDKTVTNAINEMTSEAFI</sequence>
<protein>
    <submittedName>
        <fullName evidence="1">Uncharacterized protein</fullName>
    </submittedName>
</protein>
<evidence type="ECO:0000313" key="2">
    <source>
        <dbReference type="Proteomes" id="UP001239111"/>
    </source>
</evidence>
<evidence type="ECO:0000313" key="1">
    <source>
        <dbReference type="EMBL" id="KAJ8668380.1"/>
    </source>
</evidence>
<comment type="caution">
    <text evidence="1">The sequence shown here is derived from an EMBL/GenBank/DDBJ whole genome shotgun (WGS) entry which is preliminary data.</text>
</comment>
<keyword evidence="2" id="KW-1185">Reference proteome</keyword>